<comment type="caution">
    <text evidence="4">The sequence shown here is derived from an EMBL/GenBank/DDBJ whole genome shotgun (WGS) entry which is preliminary data.</text>
</comment>
<organism evidence="4 5">
    <name type="scientific">Euplotes crassus</name>
    <dbReference type="NCBI Taxonomy" id="5936"/>
    <lineage>
        <taxon>Eukaryota</taxon>
        <taxon>Sar</taxon>
        <taxon>Alveolata</taxon>
        <taxon>Ciliophora</taxon>
        <taxon>Intramacronucleata</taxon>
        <taxon>Spirotrichea</taxon>
        <taxon>Hypotrichia</taxon>
        <taxon>Euplotida</taxon>
        <taxon>Euplotidae</taxon>
        <taxon>Moneuplotes</taxon>
    </lineage>
</organism>
<reference evidence="4" key="1">
    <citation type="submission" date="2023-07" db="EMBL/GenBank/DDBJ databases">
        <authorList>
            <consortium name="AG Swart"/>
            <person name="Singh M."/>
            <person name="Singh A."/>
            <person name="Seah K."/>
            <person name="Emmerich C."/>
        </authorList>
    </citation>
    <scope>NUCLEOTIDE SEQUENCE</scope>
    <source>
        <strain evidence="4">DP1</strain>
    </source>
</reference>
<dbReference type="Pfam" id="PF00400">
    <property type="entry name" value="WD40"/>
    <property type="match status" value="6"/>
</dbReference>
<sequence>MMYKFENHMDIPQIEAFATLEGHTNSIDAVKVDPTGGKKFISGSHDRTIKIWDLNTLKCIKTTSEDSKGIWCLDYSPSGKEILSSSGSGVCKIWDAKTGKATEKLSAHKGSTYWGAYSESGNLMVTGGFDKTIYVWSRKKTSKPALKLIGNQSKVRCVGFFNDDKYILSTSQGGEITIFDAKTGDIVSQQIFFGEREELEGNISYCGRAMRKIGGGCQFMTTHQDCVARSWEFSPDDKEFKQLDTFIGHSDTVRYVDFSPSESRCVTACEDHSLRVWDMESQKGEYLLAGHHDFASAADFVNDNILISSSWDQTLKIWKLNE</sequence>
<dbReference type="Proteomes" id="UP001295684">
    <property type="component" value="Unassembled WGS sequence"/>
</dbReference>
<evidence type="ECO:0000256" key="3">
    <source>
        <dbReference type="PROSITE-ProRule" id="PRU00221"/>
    </source>
</evidence>
<feature type="repeat" description="WD" evidence="3">
    <location>
        <begin position="105"/>
        <end position="137"/>
    </location>
</feature>
<dbReference type="EMBL" id="CAMPGE010016003">
    <property type="protein sequence ID" value="CAI2374585.1"/>
    <property type="molecule type" value="Genomic_DNA"/>
</dbReference>
<dbReference type="SUPFAM" id="SSF50978">
    <property type="entry name" value="WD40 repeat-like"/>
    <property type="match status" value="1"/>
</dbReference>
<feature type="repeat" description="WD" evidence="3">
    <location>
        <begin position="63"/>
        <end position="104"/>
    </location>
</feature>
<name>A0AAD2CYQ1_EUPCR</name>
<dbReference type="InterPro" id="IPR020472">
    <property type="entry name" value="WD40_PAC1"/>
</dbReference>
<gene>
    <name evidence="4" type="ORF">ECRASSUSDP1_LOCUS15940</name>
</gene>
<evidence type="ECO:0000313" key="4">
    <source>
        <dbReference type="EMBL" id="CAI2374585.1"/>
    </source>
</evidence>
<keyword evidence="2" id="KW-0677">Repeat</keyword>
<dbReference type="PROSITE" id="PS00678">
    <property type="entry name" value="WD_REPEATS_1"/>
    <property type="match status" value="1"/>
</dbReference>
<dbReference type="InterPro" id="IPR015943">
    <property type="entry name" value="WD40/YVTN_repeat-like_dom_sf"/>
</dbReference>
<feature type="repeat" description="WD" evidence="3">
    <location>
        <begin position="288"/>
        <end position="322"/>
    </location>
</feature>
<dbReference type="CDD" id="cd00200">
    <property type="entry name" value="WD40"/>
    <property type="match status" value="1"/>
</dbReference>
<accession>A0AAD2CYQ1</accession>
<dbReference type="PANTHER" id="PTHR19848:SF8">
    <property type="entry name" value="F-BOX AND WD REPEAT DOMAIN CONTAINING 7"/>
    <property type="match status" value="1"/>
</dbReference>
<dbReference type="PROSITE" id="PS50082">
    <property type="entry name" value="WD_REPEATS_2"/>
    <property type="match status" value="5"/>
</dbReference>
<dbReference type="InterPro" id="IPR036322">
    <property type="entry name" value="WD40_repeat_dom_sf"/>
</dbReference>
<dbReference type="InterPro" id="IPR001680">
    <property type="entry name" value="WD40_rpt"/>
</dbReference>
<dbReference type="InterPro" id="IPR019775">
    <property type="entry name" value="WD40_repeat_CS"/>
</dbReference>
<keyword evidence="5" id="KW-1185">Reference proteome</keyword>
<dbReference type="PANTHER" id="PTHR19848">
    <property type="entry name" value="WD40 REPEAT PROTEIN"/>
    <property type="match status" value="1"/>
</dbReference>
<dbReference type="PROSITE" id="PS50294">
    <property type="entry name" value="WD_REPEATS_REGION"/>
    <property type="match status" value="4"/>
</dbReference>
<keyword evidence="1 3" id="KW-0853">WD repeat</keyword>
<evidence type="ECO:0000313" key="5">
    <source>
        <dbReference type="Proteomes" id="UP001295684"/>
    </source>
</evidence>
<evidence type="ECO:0000256" key="2">
    <source>
        <dbReference type="ARBA" id="ARBA00022737"/>
    </source>
</evidence>
<protein>
    <submittedName>
        <fullName evidence="4">Uncharacterized protein</fullName>
    </submittedName>
</protein>
<feature type="repeat" description="WD" evidence="3">
    <location>
        <begin position="20"/>
        <end position="62"/>
    </location>
</feature>
<dbReference type="AlphaFoldDB" id="A0AAD2CYQ1"/>
<proteinExistence type="predicted"/>
<dbReference type="Gene3D" id="2.130.10.10">
    <property type="entry name" value="YVTN repeat-like/Quinoprotein amine dehydrogenase"/>
    <property type="match status" value="2"/>
</dbReference>
<dbReference type="PRINTS" id="PR00320">
    <property type="entry name" value="GPROTEINBRPT"/>
</dbReference>
<feature type="repeat" description="WD" evidence="3">
    <location>
        <begin position="246"/>
        <end position="287"/>
    </location>
</feature>
<dbReference type="SMART" id="SM00320">
    <property type="entry name" value="WD40"/>
    <property type="match status" value="6"/>
</dbReference>
<evidence type="ECO:0000256" key="1">
    <source>
        <dbReference type="ARBA" id="ARBA00022574"/>
    </source>
</evidence>